<dbReference type="AlphaFoldDB" id="A0A919CFF5"/>
<comment type="caution">
    <text evidence="2">The sequence shown here is derived from an EMBL/GenBank/DDBJ whole genome shotgun (WGS) entry which is preliminary data.</text>
</comment>
<evidence type="ECO:0000313" key="2">
    <source>
        <dbReference type="EMBL" id="GHD17629.1"/>
    </source>
</evidence>
<gene>
    <name evidence="2" type="ORF">GCM10007147_06990</name>
</gene>
<dbReference type="EMBL" id="BMXL01000002">
    <property type="protein sequence ID" value="GHD17629.1"/>
    <property type="molecule type" value="Genomic_DNA"/>
</dbReference>
<dbReference type="RefSeq" id="WP_193517363.1">
    <property type="nucleotide sequence ID" value="NZ_BMXL01000002.1"/>
</dbReference>
<sequence>MRGNSPEDQGDARSNNIEIGLIGAGPRGLSILERLCANQRAHSTWDRVRIHVIDQYPAGAGAVWRADQNRLLLMNTVASQTTAYTDASVDIDGPIERGPSLYEWAEDVARFDDGEEWDEQTLAEARDLGPDSYPSRALYGQYLNACFRTVVARAPAHVEIRVHASRAVAMADTHGVTDGPQGLRLANKVRLNHLDAIVLAQGHLPMRPTPQEARTASLARIHHLTYITRQNPADAVLDAVEPGADVLLRGLGLNFFDYMALLTEGRGGVYVETGEGLVYRPSGQEPTMYAFSRRGVPYHARGQNQKGVAVRHEPRLFTAERIARLREENPGGLNFVRDLWPLIAREVEAVYYDALLRSHNRSNEAETFTERYLTADPAGAAELPEGFGIGPDELWDWERISAPVENRRFDDRSEFRSWLLEYLRGDVTEAARGNVDSPLKTALDVLRDLRNEVRLAVEHGGLEGLSHRDELYGWYTSLNAYLSIGPPVSRVRELIALIEAGFVEILGPGVQVRLDPARASFVAISDTVPGRPVDSRVLIEARLPDPDLRRTEDPLIAHLVQSEQAAPYRIPTDSGHDHETGGLTVTRRPFHLIDERAQAHPRRFAYGVPTESVHWVTAAGTRPGVDSVTLKDADAIARAALALSPAAEALGPRAAGTFDTELTGVIV</sequence>
<keyword evidence="3" id="KW-1185">Reference proteome</keyword>
<dbReference type="PANTHER" id="PTHR40254:SF1">
    <property type="entry name" value="BLR0577 PROTEIN"/>
    <property type="match status" value="1"/>
</dbReference>
<dbReference type="InterPro" id="IPR052189">
    <property type="entry name" value="L-asp_N-monooxygenase_NS-form"/>
</dbReference>
<dbReference type="Proteomes" id="UP000654947">
    <property type="component" value="Unassembled WGS sequence"/>
</dbReference>
<dbReference type="PANTHER" id="PTHR40254">
    <property type="entry name" value="BLR0577 PROTEIN"/>
    <property type="match status" value="1"/>
</dbReference>
<reference evidence="2 3" key="1">
    <citation type="journal article" date="2014" name="Int. J. Syst. Evol. Microbiol.">
        <title>Complete genome sequence of Corynebacterium casei LMG S-19264T (=DSM 44701T), isolated from a smear-ripened cheese.</title>
        <authorList>
            <consortium name="US DOE Joint Genome Institute (JGI-PGF)"/>
            <person name="Walter F."/>
            <person name="Albersmeier A."/>
            <person name="Kalinowski J."/>
            <person name="Ruckert C."/>
        </authorList>
    </citation>
    <scope>NUCLEOTIDE SEQUENCE [LARGE SCALE GENOMIC DNA]</scope>
    <source>
        <strain evidence="2 3">KCTC 19473</strain>
    </source>
</reference>
<protein>
    <recommendedName>
        <fullName evidence="1">FAD-dependent urate hydroxylase HpyO/Asp monooxygenase CreE-like FAD/NAD(P)-binding domain-containing protein</fullName>
    </recommendedName>
</protein>
<organism evidence="2 3">
    <name type="scientific">Nocardiopsis kunsanensis</name>
    <dbReference type="NCBI Taxonomy" id="141693"/>
    <lineage>
        <taxon>Bacteria</taxon>
        <taxon>Bacillati</taxon>
        <taxon>Actinomycetota</taxon>
        <taxon>Actinomycetes</taxon>
        <taxon>Streptosporangiales</taxon>
        <taxon>Nocardiopsidaceae</taxon>
        <taxon>Nocardiopsis</taxon>
    </lineage>
</organism>
<feature type="domain" description="FAD-dependent urate hydroxylase HpyO/Asp monooxygenase CreE-like FAD/NAD(P)-binding" evidence="1">
    <location>
        <begin position="21"/>
        <end position="203"/>
    </location>
</feature>
<dbReference type="InterPro" id="IPR038732">
    <property type="entry name" value="HpyO/CreE_NAD-binding"/>
</dbReference>
<evidence type="ECO:0000259" key="1">
    <source>
        <dbReference type="Pfam" id="PF13454"/>
    </source>
</evidence>
<name>A0A919CFF5_9ACTN</name>
<evidence type="ECO:0000313" key="3">
    <source>
        <dbReference type="Proteomes" id="UP000654947"/>
    </source>
</evidence>
<proteinExistence type="predicted"/>
<accession>A0A919CFF5</accession>
<dbReference type="Pfam" id="PF13454">
    <property type="entry name" value="NAD_binding_9"/>
    <property type="match status" value="1"/>
</dbReference>